<dbReference type="RefSeq" id="WP_173134038.1">
    <property type="nucleotide sequence ID" value="NZ_JABRWJ010000015.1"/>
</dbReference>
<organism evidence="3 4">
    <name type="scientific">Pseudaquabacterium terrae</name>
    <dbReference type="NCBI Taxonomy" id="2732868"/>
    <lineage>
        <taxon>Bacteria</taxon>
        <taxon>Pseudomonadati</taxon>
        <taxon>Pseudomonadota</taxon>
        <taxon>Betaproteobacteria</taxon>
        <taxon>Burkholderiales</taxon>
        <taxon>Sphaerotilaceae</taxon>
        <taxon>Pseudaquabacterium</taxon>
    </lineage>
</organism>
<gene>
    <name evidence="3" type="ORF">HLB44_33390</name>
</gene>
<keyword evidence="1" id="KW-0472">Membrane</keyword>
<proteinExistence type="predicted"/>
<feature type="domain" description="Phosphatidic acid phosphatase type 2/haloperoxidase" evidence="2">
    <location>
        <begin position="96"/>
        <end position="210"/>
    </location>
</feature>
<dbReference type="InterPro" id="IPR000326">
    <property type="entry name" value="PAP2/HPO"/>
</dbReference>
<reference evidence="3 4" key="1">
    <citation type="submission" date="2020-05" db="EMBL/GenBank/DDBJ databases">
        <title>Aquincola sp. isolate from soil.</title>
        <authorList>
            <person name="Han J."/>
            <person name="Kim D.-U."/>
        </authorList>
    </citation>
    <scope>NUCLEOTIDE SEQUENCE [LARGE SCALE GENOMIC DNA]</scope>
    <source>
        <strain evidence="3 4">S2</strain>
    </source>
</reference>
<name>A0ABX2ETC6_9BURK</name>
<keyword evidence="4" id="KW-1185">Reference proteome</keyword>
<evidence type="ECO:0000256" key="1">
    <source>
        <dbReference type="SAM" id="Phobius"/>
    </source>
</evidence>
<accession>A0ABX2ETC6</accession>
<feature type="transmembrane region" description="Helical" evidence="1">
    <location>
        <begin position="167"/>
        <end position="186"/>
    </location>
</feature>
<comment type="caution">
    <text evidence="3">The sequence shown here is derived from an EMBL/GenBank/DDBJ whole genome shotgun (WGS) entry which is preliminary data.</text>
</comment>
<evidence type="ECO:0000313" key="4">
    <source>
        <dbReference type="Proteomes" id="UP000737171"/>
    </source>
</evidence>
<dbReference type="EMBL" id="JABRWJ010000015">
    <property type="protein sequence ID" value="NRF71892.1"/>
    <property type="molecule type" value="Genomic_DNA"/>
</dbReference>
<evidence type="ECO:0000313" key="3">
    <source>
        <dbReference type="EMBL" id="NRF71892.1"/>
    </source>
</evidence>
<dbReference type="SUPFAM" id="SSF48317">
    <property type="entry name" value="Acid phosphatase/Vanadium-dependent haloperoxidase"/>
    <property type="match status" value="1"/>
</dbReference>
<keyword evidence="1" id="KW-1133">Transmembrane helix</keyword>
<dbReference type="CDD" id="cd03396">
    <property type="entry name" value="PAP2_like_6"/>
    <property type="match status" value="1"/>
</dbReference>
<feature type="transmembrane region" description="Helical" evidence="1">
    <location>
        <begin position="142"/>
        <end position="161"/>
    </location>
</feature>
<protein>
    <submittedName>
        <fullName evidence="3">Phosphatase PAP2 family protein</fullName>
    </submittedName>
</protein>
<sequence length="227" mass="24259">MQARPFPSVATAALSIPLLLAWEASGGDRLVAGLAGGPLGFAWREHWLLTSLLHEGGRRVSWALVLALSLGVWWPVGPLRQLDSARRMQLAATPLAAALAVALPKGLNATSCPWDLADFGGVAQRVDHWIGFLHSDGGSGHCFPAGHASAGFCFFGGYFVFRTDQPALARAWFAAALLAGLVFGLAQQWRGAHFMSHTLWSGWLCWVIAGCADLLYRRTTAASPVPC</sequence>
<keyword evidence="1" id="KW-0812">Transmembrane</keyword>
<evidence type="ECO:0000259" key="2">
    <source>
        <dbReference type="Pfam" id="PF01569"/>
    </source>
</evidence>
<dbReference type="Proteomes" id="UP000737171">
    <property type="component" value="Unassembled WGS sequence"/>
</dbReference>
<dbReference type="InterPro" id="IPR036938">
    <property type="entry name" value="PAP2/HPO_sf"/>
</dbReference>
<feature type="transmembrane region" description="Helical" evidence="1">
    <location>
        <begin position="198"/>
        <end position="216"/>
    </location>
</feature>
<dbReference type="Pfam" id="PF01569">
    <property type="entry name" value="PAP2"/>
    <property type="match status" value="1"/>
</dbReference>
<feature type="transmembrane region" description="Helical" evidence="1">
    <location>
        <begin position="60"/>
        <end position="79"/>
    </location>
</feature>